<organism evidence="1 2">
    <name type="scientific">Kitasatospora paracochleata</name>
    <dbReference type="NCBI Taxonomy" id="58354"/>
    <lineage>
        <taxon>Bacteria</taxon>
        <taxon>Bacillati</taxon>
        <taxon>Actinomycetota</taxon>
        <taxon>Actinomycetes</taxon>
        <taxon>Kitasatosporales</taxon>
        <taxon>Streptomycetaceae</taxon>
        <taxon>Kitasatospora</taxon>
    </lineage>
</organism>
<reference evidence="1 2" key="1">
    <citation type="submission" date="2022-06" db="EMBL/GenBank/DDBJ databases">
        <title>Sequencing the genomes of 1000 actinobacteria strains.</title>
        <authorList>
            <person name="Klenk H.-P."/>
        </authorList>
    </citation>
    <scope>NUCLEOTIDE SEQUENCE [LARGE SCALE GENOMIC DNA]</scope>
    <source>
        <strain evidence="1 2">DSM 41656</strain>
    </source>
</reference>
<dbReference type="Proteomes" id="UP001206483">
    <property type="component" value="Unassembled WGS sequence"/>
</dbReference>
<proteinExistence type="predicted"/>
<dbReference type="RefSeq" id="WP_253792661.1">
    <property type="nucleotide sequence ID" value="NZ_BAAAUB010000039.1"/>
</dbReference>
<name>A0ABT1IP85_9ACTN</name>
<keyword evidence="2" id="KW-1185">Reference proteome</keyword>
<accession>A0ABT1IP85</accession>
<sequence>MAALDWRDARHYDRTRSLPCRWCGRPTPLRDEQRSPSHKVCAEQHLTVEGAEVDHDR</sequence>
<evidence type="ECO:0000313" key="2">
    <source>
        <dbReference type="Proteomes" id="UP001206483"/>
    </source>
</evidence>
<evidence type="ECO:0000313" key="1">
    <source>
        <dbReference type="EMBL" id="MCP2306930.1"/>
    </source>
</evidence>
<comment type="caution">
    <text evidence="1">The sequence shown here is derived from an EMBL/GenBank/DDBJ whole genome shotgun (WGS) entry which is preliminary data.</text>
</comment>
<evidence type="ECO:0008006" key="3">
    <source>
        <dbReference type="Google" id="ProtNLM"/>
    </source>
</evidence>
<protein>
    <recommendedName>
        <fullName evidence="3">HNH endonuclease</fullName>
    </recommendedName>
</protein>
<dbReference type="EMBL" id="JAMZDX010000001">
    <property type="protein sequence ID" value="MCP2306930.1"/>
    <property type="molecule type" value="Genomic_DNA"/>
</dbReference>
<gene>
    <name evidence="1" type="ORF">FHR36_000022</name>
</gene>